<comment type="subcellular location">
    <subcellularLocation>
        <location evidence="1 6">Nucleus</location>
    </subcellularLocation>
</comment>
<feature type="domain" description="Fork-head" evidence="8">
    <location>
        <begin position="179"/>
        <end position="273"/>
    </location>
</feature>
<evidence type="ECO:0000259" key="8">
    <source>
        <dbReference type="PROSITE" id="PS50039"/>
    </source>
</evidence>
<keyword evidence="2" id="KW-0805">Transcription regulation</keyword>
<dbReference type="InterPro" id="IPR036390">
    <property type="entry name" value="WH_DNA-bd_sf"/>
</dbReference>
<dbReference type="GO" id="GO:0009653">
    <property type="term" value="P:anatomical structure morphogenesis"/>
    <property type="evidence" value="ECO:0007669"/>
    <property type="project" value="TreeGrafter"/>
</dbReference>
<gene>
    <name evidence="9" type="ORF">PODLI_1B040221</name>
</gene>
<feature type="region of interest" description="Disordered" evidence="7">
    <location>
        <begin position="1"/>
        <end position="40"/>
    </location>
</feature>
<feature type="region of interest" description="Disordered" evidence="7">
    <location>
        <begin position="269"/>
        <end position="333"/>
    </location>
</feature>
<dbReference type="Proteomes" id="UP001178461">
    <property type="component" value="Chromosome 13"/>
</dbReference>
<dbReference type="SUPFAM" id="SSF46785">
    <property type="entry name" value="Winged helix' DNA-binding domain"/>
    <property type="match status" value="1"/>
</dbReference>
<dbReference type="InterPro" id="IPR050211">
    <property type="entry name" value="FOX_domain-containing"/>
</dbReference>
<dbReference type="AlphaFoldDB" id="A0AA35L5P3"/>
<keyword evidence="4" id="KW-0804">Transcription</keyword>
<evidence type="ECO:0000313" key="9">
    <source>
        <dbReference type="EMBL" id="CAI5789732.1"/>
    </source>
</evidence>
<dbReference type="FunFam" id="1.10.10.10:FF:000016">
    <property type="entry name" value="Forkhead box protein I1"/>
    <property type="match status" value="1"/>
</dbReference>
<evidence type="ECO:0000256" key="5">
    <source>
        <dbReference type="ARBA" id="ARBA00023242"/>
    </source>
</evidence>
<evidence type="ECO:0000256" key="2">
    <source>
        <dbReference type="ARBA" id="ARBA00023015"/>
    </source>
</evidence>
<dbReference type="SMART" id="SM00339">
    <property type="entry name" value="FH"/>
    <property type="match status" value="1"/>
</dbReference>
<dbReference type="PRINTS" id="PR00053">
    <property type="entry name" value="FORKHEAD"/>
</dbReference>
<dbReference type="GO" id="GO:0000978">
    <property type="term" value="F:RNA polymerase II cis-regulatory region sequence-specific DNA binding"/>
    <property type="evidence" value="ECO:0007669"/>
    <property type="project" value="TreeGrafter"/>
</dbReference>
<dbReference type="GO" id="GO:0000981">
    <property type="term" value="F:DNA-binding transcription factor activity, RNA polymerase II-specific"/>
    <property type="evidence" value="ECO:0007669"/>
    <property type="project" value="TreeGrafter"/>
</dbReference>
<dbReference type="GO" id="GO:0030154">
    <property type="term" value="P:cell differentiation"/>
    <property type="evidence" value="ECO:0007669"/>
    <property type="project" value="TreeGrafter"/>
</dbReference>
<dbReference type="PANTHER" id="PTHR11829:SF310">
    <property type="entry name" value="FORKHEAD BOX PROTEIN I3"/>
    <property type="match status" value="1"/>
</dbReference>
<evidence type="ECO:0000256" key="6">
    <source>
        <dbReference type="PROSITE-ProRule" id="PRU00089"/>
    </source>
</evidence>
<feature type="compositionally biased region" description="Low complexity" evidence="7">
    <location>
        <begin position="23"/>
        <end position="40"/>
    </location>
</feature>
<dbReference type="GO" id="GO:0005634">
    <property type="term" value="C:nucleus"/>
    <property type="evidence" value="ECO:0007669"/>
    <property type="project" value="UniProtKB-SubCell"/>
</dbReference>
<dbReference type="InterPro" id="IPR018122">
    <property type="entry name" value="TF_fork_head_CS_1"/>
</dbReference>
<proteinExistence type="predicted"/>
<dbReference type="PANTHER" id="PTHR11829">
    <property type="entry name" value="FORKHEAD BOX PROTEIN"/>
    <property type="match status" value="1"/>
</dbReference>
<sequence length="437" mass="44834">MSARELPRQPAPRAPRSPPTAPGSPLAPWSRSSSSNSARDAPAMAVYCSEAFSVYPQAAAAAAAAGTSGQRQPGAAYALGDYGPPPGSGGYLWGVSGGGPYVPSGGGVGGTAGGAAGGGGGGGPGGSGAPFLPYGCPPRGVGAPALLGSAAGPAGGSGAPSELGWLSLASQEELLRLVRPPYSYSALIAMAIQSAPERKLTLSHIYQYVAENFPFYKRSKAGWQNSIRHNLSLNDCFRKVPRDEDDPGKGNYWTLDPNCEKMFDNGNFRRKRKRRSDPSSSAAPATASTLGTLKSEEGHAIPLVPGKPCGESPSSDLEPMASMRDHSKSSSPPVIVSPAAGCLSSFFSSMNSLSNGGRLAGSLGSDLHHRNLPAGHPGGCSFAQEVAPAEQLQRVSAPAAAYYSPFHPGSGGQSGQYNHLYNFTVNSLIYAREGTEV</sequence>
<feature type="DNA-binding region" description="Fork-head" evidence="6">
    <location>
        <begin position="179"/>
        <end position="273"/>
    </location>
</feature>
<dbReference type="PROSITE" id="PS00658">
    <property type="entry name" value="FORK_HEAD_2"/>
    <property type="match status" value="1"/>
</dbReference>
<dbReference type="EMBL" id="OX395138">
    <property type="protein sequence ID" value="CAI5789732.1"/>
    <property type="molecule type" value="Genomic_DNA"/>
</dbReference>
<evidence type="ECO:0000313" key="10">
    <source>
        <dbReference type="Proteomes" id="UP001178461"/>
    </source>
</evidence>
<dbReference type="Gene3D" id="1.10.10.10">
    <property type="entry name" value="Winged helix-like DNA-binding domain superfamily/Winged helix DNA-binding domain"/>
    <property type="match status" value="1"/>
</dbReference>
<name>A0AA35L5P3_9SAUR</name>
<feature type="compositionally biased region" description="Pro residues" evidence="7">
    <location>
        <begin position="9"/>
        <end position="22"/>
    </location>
</feature>
<protein>
    <submittedName>
        <fullName evidence="9">Box I3</fullName>
    </submittedName>
</protein>
<evidence type="ECO:0000256" key="4">
    <source>
        <dbReference type="ARBA" id="ARBA00023163"/>
    </source>
</evidence>
<evidence type="ECO:0000256" key="1">
    <source>
        <dbReference type="ARBA" id="ARBA00004123"/>
    </source>
</evidence>
<evidence type="ECO:0000256" key="7">
    <source>
        <dbReference type="SAM" id="MobiDB-lite"/>
    </source>
</evidence>
<dbReference type="PROSITE" id="PS00657">
    <property type="entry name" value="FORK_HEAD_1"/>
    <property type="match status" value="1"/>
</dbReference>
<dbReference type="InterPro" id="IPR001766">
    <property type="entry name" value="Fork_head_dom"/>
</dbReference>
<organism evidence="9 10">
    <name type="scientific">Podarcis lilfordi</name>
    <name type="common">Lilford's wall lizard</name>
    <dbReference type="NCBI Taxonomy" id="74358"/>
    <lineage>
        <taxon>Eukaryota</taxon>
        <taxon>Metazoa</taxon>
        <taxon>Chordata</taxon>
        <taxon>Craniata</taxon>
        <taxon>Vertebrata</taxon>
        <taxon>Euteleostomi</taxon>
        <taxon>Lepidosauria</taxon>
        <taxon>Squamata</taxon>
        <taxon>Bifurcata</taxon>
        <taxon>Unidentata</taxon>
        <taxon>Episquamata</taxon>
        <taxon>Laterata</taxon>
        <taxon>Lacertibaenia</taxon>
        <taxon>Lacertidae</taxon>
        <taxon>Podarcis</taxon>
    </lineage>
</organism>
<keyword evidence="5 6" id="KW-0539">Nucleus</keyword>
<dbReference type="InterPro" id="IPR036388">
    <property type="entry name" value="WH-like_DNA-bd_sf"/>
</dbReference>
<feature type="compositionally biased region" description="Low complexity" evidence="7">
    <location>
        <begin position="278"/>
        <end position="289"/>
    </location>
</feature>
<dbReference type="CDD" id="cd20053">
    <property type="entry name" value="FH_FOXI1"/>
    <property type="match status" value="1"/>
</dbReference>
<reference evidence="9" key="1">
    <citation type="submission" date="2022-12" db="EMBL/GenBank/DDBJ databases">
        <authorList>
            <person name="Alioto T."/>
            <person name="Alioto T."/>
            <person name="Gomez Garrido J."/>
        </authorList>
    </citation>
    <scope>NUCLEOTIDE SEQUENCE</scope>
</reference>
<dbReference type="InterPro" id="IPR030456">
    <property type="entry name" value="TF_fork_head_CS_2"/>
</dbReference>
<keyword evidence="3 6" id="KW-0238">DNA-binding</keyword>
<keyword evidence="10" id="KW-1185">Reference proteome</keyword>
<evidence type="ECO:0000256" key="3">
    <source>
        <dbReference type="ARBA" id="ARBA00023125"/>
    </source>
</evidence>
<accession>A0AA35L5P3</accession>
<dbReference type="Pfam" id="PF00250">
    <property type="entry name" value="Forkhead"/>
    <property type="match status" value="1"/>
</dbReference>
<dbReference type="PROSITE" id="PS50039">
    <property type="entry name" value="FORK_HEAD_3"/>
    <property type="match status" value="1"/>
</dbReference>